<sequence>MSVYTIFGATGLQGKSVALTLAEHLGPKAHIRAITRDPTSTRSQQLKDTVTSLGAQLTLVKHDLSQQTTAALENALQGTEYLFLNSDSFALREEETRIMQEVVDAAVALPNLRLLLWSTLPDASKISGGKYTGVKHFQQKARVDEHLHRVGQKIAWVGLQLGWFAENVGDYHLLTEDADGTVAFKYAIATAETAVPWTWITKELGVAALKLFEKSATVEGLPEDVLRKSLPVCGWRATFGEVVAEFERQTGRKYRYETLGGWGNPELDDMNRFFRDFGLYEDWTVPAEPLRKIGVPSPTLSEFVSDYLVGHKV</sequence>
<protein>
    <submittedName>
        <fullName evidence="5">NAD(P)-binding protein</fullName>
    </submittedName>
</protein>
<evidence type="ECO:0000313" key="6">
    <source>
        <dbReference type="Proteomes" id="UP000245768"/>
    </source>
</evidence>
<evidence type="ECO:0000256" key="2">
    <source>
        <dbReference type="ARBA" id="ARBA00022857"/>
    </source>
</evidence>
<accession>A0A316YK03</accession>
<name>A0A316YK03_9BASI</name>
<dbReference type="GeneID" id="37043363"/>
<comment type="similarity">
    <text evidence="1">Belongs to the NmrA-type oxidoreductase family.</text>
</comment>
<dbReference type="InterPro" id="IPR008030">
    <property type="entry name" value="NmrA-like"/>
</dbReference>
<dbReference type="SUPFAM" id="SSF51735">
    <property type="entry name" value="NAD(P)-binding Rossmann-fold domains"/>
    <property type="match status" value="1"/>
</dbReference>
<organism evidence="5 6">
    <name type="scientific">Acaromyces ingoldii</name>
    <dbReference type="NCBI Taxonomy" id="215250"/>
    <lineage>
        <taxon>Eukaryota</taxon>
        <taxon>Fungi</taxon>
        <taxon>Dikarya</taxon>
        <taxon>Basidiomycota</taxon>
        <taxon>Ustilaginomycotina</taxon>
        <taxon>Exobasidiomycetes</taxon>
        <taxon>Exobasidiales</taxon>
        <taxon>Cryptobasidiaceae</taxon>
        <taxon>Acaromyces</taxon>
    </lineage>
</organism>
<reference evidence="5 6" key="1">
    <citation type="journal article" date="2018" name="Mol. Biol. Evol.">
        <title>Broad Genomic Sampling Reveals a Smut Pathogenic Ancestry of the Fungal Clade Ustilaginomycotina.</title>
        <authorList>
            <person name="Kijpornyongpan T."/>
            <person name="Mondo S.J."/>
            <person name="Barry K."/>
            <person name="Sandor L."/>
            <person name="Lee J."/>
            <person name="Lipzen A."/>
            <person name="Pangilinan J."/>
            <person name="LaButti K."/>
            <person name="Hainaut M."/>
            <person name="Henrissat B."/>
            <person name="Grigoriev I.V."/>
            <person name="Spatafora J.W."/>
            <person name="Aime M.C."/>
        </authorList>
    </citation>
    <scope>NUCLEOTIDE SEQUENCE [LARGE SCALE GENOMIC DNA]</scope>
    <source>
        <strain evidence="5 6">MCA 4198</strain>
    </source>
</reference>
<dbReference type="GO" id="GO:0016491">
    <property type="term" value="F:oxidoreductase activity"/>
    <property type="evidence" value="ECO:0007669"/>
    <property type="project" value="UniProtKB-KW"/>
</dbReference>
<dbReference type="Gene3D" id="3.90.25.10">
    <property type="entry name" value="UDP-galactose 4-epimerase, domain 1"/>
    <property type="match status" value="1"/>
</dbReference>
<evidence type="ECO:0000259" key="4">
    <source>
        <dbReference type="Pfam" id="PF05368"/>
    </source>
</evidence>
<dbReference type="STRING" id="215250.A0A316YK03"/>
<evidence type="ECO:0000256" key="3">
    <source>
        <dbReference type="ARBA" id="ARBA00023002"/>
    </source>
</evidence>
<dbReference type="PANTHER" id="PTHR42748:SF30">
    <property type="entry name" value="NMRA-LIKE DOMAIN-CONTAINING PROTEIN"/>
    <property type="match status" value="1"/>
</dbReference>
<evidence type="ECO:0000313" key="5">
    <source>
        <dbReference type="EMBL" id="PWN89757.1"/>
    </source>
</evidence>
<dbReference type="EMBL" id="KZ819636">
    <property type="protein sequence ID" value="PWN89757.1"/>
    <property type="molecule type" value="Genomic_DNA"/>
</dbReference>
<dbReference type="PANTHER" id="PTHR42748">
    <property type="entry name" value="NITROGEN METABOLITE REPRESSION PROTEIN NMRA FAMILY MEMBER"/>
    <property type="match status" value="1"/>
</dbReference>
<keyword evidence="6" id="KW-1185">Reference proteome</keyword>
<keyword evidence="3" id="KW-0560">Oxidoreductase</keyword>
<dbReference type="Pfam" id="PF05368">
    <property type="entry name" value="NmrA"/>
    <property type="match status" value="1"/>
</dbReference>
<dbReference type="InterPro" id="IPR051164">
    <property type="entry name" value="NmrA-like_oxidored"/>
</dbReference>
<dbReference type="Gene3D" id="3.40.50.720">
    <property type="entry name" value="NAD(P)-binding Rossmann-like Domain"/>
    <property type="match status" value="1"/>
</dbReference>
<dbReference type="GO" id="GO:0005634">
    <property type="term" value="C:nucleus"/>
    <property type="evidence" value="ECO:0007669"/>
    <property type="project" value="TreeGrafter"/>
</dbReference>
<dbReference type="RefSeq" id="XP_025376955.1">
    <property type="nucleotide sequence ID" value="XM_025521447.1"/>
</dbReference>
<evidence type="ECO:0000256" key="1">
    <source>
        <dbReference type="ARBA" id="ARBA00006328"/>
    </source>
</evidence>
<dbReference type="InterPro" id="IPR036291">
    <property type="entry name" value="NAD(P)-bd_dom_sf"/>
</dbReference>
<proteinExistence type="inferred from homology"/>
<dbReference type="AlphaFoldDB" id="A0A316YK03"/>
<dbReference type="InParanoid" id="A0A316YK03"/>
<gene>
    <name evidence="5" type="ORF">FA10DRAFT_266321</name>
</gene>
<keyword evidence="2" id="KW-0521">NADP</keyword>
<dbReference type="OrthoDB" id="419598at2759"/>
<dbReference type="Proteomes" id="UP000245768">
    <property type="component" value="Unassembled WGS sequence"/>
</dbReference>
<feature type="domain" description="NmrA-like" evidence="4">
    <location>
        <begin position="5"/>
        <end position="259"/>
    </location>
</feature>